<organism evidence="12 13">
    <name type="scientific">Vitis vinifera</name>
    <name type="common">Grape</name>
    <dbReference type="NCBI Taxonomy" id="29760"/>
    <lineage>
        <taxon>Eukaryota</taxon>
        <taxon>Viridiplantae</taxon>
        <taxon>Streptophyta</taxon>
        <taxon>Embryophyta</taxon>
        <taxon>Tracheophyta</taxon>
        <taxon>Spermatophyta</taxon>
        <taxon>Magnoliopsida</taxon>
        <taxon>eudicotyledons</taxon>
        <taxon>Gunneridae</taxon>
        <taxon>Pentapetalae</taxon>
        <taxon>rosids</taxon>
        <taxon>Vitales</taxon>
        <taxon>Vitaceae</taxon>
        <taxon>Viteae</taxon>
        <taxon>Vitis</taxon>
    </lineage>
</organism>
<feature type="domain" description="Tubulin/FtsZ GTPase" evidence="11">
    <location>
        <begin position="22"/>
        <end position="65"/>
    </location>
</feature>
<dbReference type="InterPro" id="IPR036525">
    <property type="entry name" value="Tubulin/FtsZ_GTPase_sf"/>
</dbReference>
<dbReference type="InterPro" id="IPR017975">
    <property type="entry name" value="Tubulin_CS"/>
</dbReference>
<dbReference type="PRINTS" id="PR01162">
    <property type="entry name" value="ALPHATUBULIN"/>
</dbReference>
<dbReference type="InterPro" id="IPR002452">
    <property type="entry name" value="Alpha_tubulin"/>
</dbReference>
<evidence type="ECO:0000256" key="5">
    <source>
        <dbReference type="ARBA" id="ARBA00022842"/>
    </source>
</evidence>
<evidence type="ECO:0000256" key="9">
    <source>
        <dbReference type="RuleBase" id="RU000352"/>
    </source>
</evidence>
<dbReference type="InterPro" id="IPR003008">
    <property type="entry name" value="Tubulin_FtsZ_GTPase"/>
</dbReference>
<evidence type="ECO:0000313" key="13">
    <source>
        <dbReference type="Proteomes" id="UP001227230"/>
    </source>
</evidence>
<keyword evidence="2 9" id="KW-0493">Microtubule</keyword>
<evidence type="ECO:0000256" key="1">
    <source>
        <dbReference type="ARBA" id="ARBA00009636"/>
    </source>
</evidence>
<proteinExistence type="inferred from homology"/>
<feature type="chain" id="PRO_5045976716" description="Tubulin alpha chain" evidence="10">
    <location>
        <begin position="23"/>
        <end position="151"/>
    </location>
</feature>
<comment type="catalytic activity">
    <reaction evidence="8">
        <text>GTP + H2O = GDP + phosphate + H(+)</text>
        <dbReference type="Rhea" id="RHEA:19669"/>
        <dbReference type="ChEBI" id="CHEBI:15377"/>
        <dbReference type="ChEBI" id="CHEBI:15378"/>
        <dbReference type="ChEBI" id="CHEBI:37565"/>
        <dbReference type="ChEBI" id="CHEBI:43474"/>
        <dbReference type="ChEBI" id="CHEBI:58189"/>
    </reaction>
    <physiologicalReaction direction="left-to-right" evidence="8">
        <dbReference type="Rhea" id="RHEA:19670"/>
    </physiologicalReaction>
</comment>
<dbReference type="SUPFAM" id="SSF52490">
    <property type="entry name" value="Tubulin nucleotide-binding domain-like"/>
    <property type="match status" value="1"/>
</dbReference>
<evidence type="ECO:0000256" key="8">
    <source>
        <dbReference type="ARBA" id="ARBA00049117"/>
    </source>
</evidence>
<keyword evidence="5" id="KW-0460">Magnesium</keyword>
<protein>
    <recommendedName>
        <fullName evidence="9">Tubulin alpha chain</fullName>
    </recommendedName>
</protein>
<evidence type="ECO:0000256" key="7">
    <source>
        <dbReference type="ARBA" id="ARBA00034296"/>
    </source>
</evidence>
<sequence length="151" mass="16589">MLCLHGFFSVVVTFPFLDLVLCLDQIRKLADNCTDLQGFLVFNAVSGGTGSGLSSLLLERLSVDLWQEISSLNQTILQRLDAPHWPFGVDGNCCWSCPDCYCKSSTQSTRRGPSPISLGPPDFSRRGSRVSVQVADVLELFLCNKPSSKFP</sequence>
<feature type="signal peptide" evidence="10">
    <location>
        <begin position="1"/>
        <end position="22"/>
    </location>
</feature>
<dbReference type="PROSITE" id="PS00227">
    <property type="entry name" value="TUBULIN"/>
    <property type="match status" value="1"/>
</dbReference>
<dbReference type="InterPro" id="IPR000217">
    <property type="entry name" value="Tubulin"/>
</dbReference>
<evidence type="ECO:0000256" key="4">
    <source>
        <dbReference type="ARBA" id="ARBA00022801"/>
    </source>
</evidence>
<keyword evidence="10" id="KW-0732">Signal</keyword>
<name>A0ABY9BP61_VITVI</name>
<dbReference type="Pfam" id="PF00091">
    <property type="entry name" value="Tubulin"/>
    <property type="match status" value="1"/>
</dbReference>
<dbReference type="EMBL" id="CP126650">
    <property type="protein sequence ID" value="WJZ84747.1"/>
    <property type="molecule type" value="Genomic_DNA"/>
</dbReference>
<comment type="similarity">
    <text evidence="1 9">Belongs to the tubulin family.</text>
</comment>
<keyword evidence="3 9" id="KW-0547">Nucleotide-binding</keyword>
<evidence type="ECO:0000256" key="10">
    <source>
        <dbReference type="SAM" id="SignalP"/>
    </source>
</evidence>
<keyword evidence="13" id="KW-1185">Reference proteome</keyword>
<comment type="subunit">
    <text evidence="9">Dimer of alpha and beta chains. A typical microtubule is a hollow water-filled tube with an outer diameter of 25 nm and an inner diameter of 15 nM. Alpha-beta heterodimers associate head-to-tail to form protofilaments running lengthwise along the microtubule wall with the beta-tubulin subunit facing the microtubule plus end conferring a structural polarity. Microtubules usually have 13 protofilaments but different protofilament numbers can be found in some organisms and specialized cells.</text>
</comment>
<dbReference type="PANTHER" id="PTHR11588">
    <property type="entry name" value="TUBULIN"/>
    <property type="match status" value="1"/>
</dbReference>
<keyword evidence="4" id="KW-0378">Hydrolase</keyword>
<evidence type="ECO:0000256" key="2">
    <source>
        <dbReference type="ARBA" id="ARBA00022701"/>
    </source>
</evidence>
<dbReference type="PRINTS" id="PR01161">
    <property type="entry name" value="TUBULIN"/>
</dbReference>
<reference evidence="12 13" key="1">
    <citation type="journal article" date="2023" name="Hortic Res">
        <title>The complete reference genome for grapevine (Vitis vinifera L.) genetics and breeding.</title>
        <authorList>
            <person name="Shi X."/>
            <person name="Cao S."/>
            <person name="Wang X."/>
            <person name="Huang S."/>
            <person name="Wang Y."/>
            <person name="Liu Z."/>
            <person name="Liu W."/>
            <person name="Leng X."/>
            <person name="Peng Y."/>
            <person name="Wang N."/>
            <person name="Wang Y."/>
            <person name="Ma Z."/>
            <person name="Xu X."/>
            <person name="Zhang F."/>
            <person name="Xue H."/>
            <person name="Zhong H."/>
            <person name="Wang Y."/>
            <person name="Zhang K."/>
            <person name="Velt A."/>
            <person name="Avia K."/>
            <person name="Holtgrawe D."/>
            <person name="Grimplet J."/>
            <person name="Matus J.T."/>
            <person name="Ware D."/>
            <person name="Wu X."/>
            <person name="Wang H."/>
            <person name="Liu C."/>
            <person name="Fang Y."/>
            <person name="Rustenholz C."/>
            <person name="Cheng Z."/>
            <person name="Xiao H."/>
            <person name="Zhou Y."/>
        </authorList>
    </citation>
    <scope>NUCLEOTIDE SEQUENCE [LARGE SCALE GENOMIC DNA]</scope>
    <source>
        <strain evidence="13">cv. Pinot noir / PN40024</strain>
        <tissue evidence="12">Leaf</tissue>
    </source>
</reference>
<keyword evidence="6 9" id="KW-0342">GTP-binding</keyword>
<gene>
    <name evidence="12" type="ORF">VitviT2T_004339</name>
</gene>
<evidence type="ECO:0000256" key="6">
    <source>
        <dbReference type="ARBA" id="ARBA00023134"/>
    </source>
</evidence>
<evidence type="ECO:0000313" key="12">
    <source>
        <dbReference type="EMBL" id="WJZ84747.1"/>
    </source>
</evidence>
<evidence type="ECO:0000259" key="11">
    <source>
        <dbReference type="Pfam" id="PF00091"/>
    </source>
</evidence>
<accession>A0ABY9BP61</accession>
<evidence type="ECO:0000256" key="3">
    <source>
        <dbReference type="ARBA" id="ARBA00022741"/>
    </source>
</evidence>
<comment type="function">
    <text evidence="7 9">Tubulin is the major constituent of microtubules, a cylinder consisting of laterally associated linear protofilaments composed of alpha- and beta-tubulin heterodimers. Microtubules grow by the addition of GTP-tubulin dimers to the microtubule end, where a stabilizing cap forms. Below the cap, tubulin dimers are in GDP-bound state, owing to GTPase activity of alpha-tubulin.</text>
</comment>
<dbReference type="Proteomes" id="UP001227230">
    <property type="component" value="Chromosome 3"/>
</dbReference>
<dbReference type="Gene3D" id="3.40.50.1440">
    <property type="entry name" value="Tubulin/FtsZ, GTPase domain"/>
    <property type="match status" value="1"/>
</dbReference>